<dbReference type="AlphaFoldDB" id="A0AA38VUG5"/>
<feature type="compositionally biased region" description="Polar residues" evidence="1">
    <location>
        <begin position="287"/>
        <end position="296"/>
    </location>
</feature>
<organism evidence="2 3">
    <name type="scientific">Pleurostoma richardsiae</name>
    <dbReference type="NCBI Taxonomy" id="41990"/>
    <lineage>
        <taxon>Eukaryota</taxon>
        <taxon>Fungi</taxon>
        <taxon>Dikarya</taxon>
        <taxon>Ascomycota</taxon>
        <taxon>Pezizomycotina</taxon>
        <taxon>Sordariomycetes</taxon>
        <taxon>Sordariomycetidae</taxon>
        <taxon>Calosphaeriales</taxon>
        <taxon>Pleurostomataceae</taxon>
        <taxon>Pleurostoma</taxon>
    </lineage>
</organism>
<feature type="compositionally biased region" description="Polar residues" evidence="1">
    <location>
        <begin position="175"/>
        <end position="185"/>
    </location>
</feature>
<evidence type="ECO:0000313" key="3">
    <source>
        <dbReference type="Proteomes" id="UP001174694"/>
    </source>
</evidence>
<gene>
    <name evidence="2" type="ORF">NKR23_g2779</name>
</gene>
<evidence type="ECO:0000256" key="1">
    <source>
        <dbReference type="SAM" id="MobiDB-lite"/>
    </source>
</evidence>
<feature type="compositionally biased region" description="Basic residues" evidence="1">
    <location>
        <begin position="136"/>
        <end position="156"/>
    </location>
</feature>
<feature type="region of interest" description="Disordered" evidence="1">
    <location>
        <begin position="133"/>
        <end position="191"/>
    </location>
</feature>
<feature type="region of interest" description="Disordered" evidence="1">
    <location>
        <begin position="287"/>
        <end position="315"/>
    </location>
</feature>
<sequence length="315" mass="35141">MPRPVFRSSLLSISSAIPVSAPSNGALLSRAFTTTTARLTTHIPPESPKFMQVPTPPQSDEVRHPRMKGILPVPREVFTRRNGGAKKVAPGFVGRTAPLSAREKAGLDPVSELDAWKRQVAASRRESLEEGLQGLWHRKQRRERSARQHARHKREANRRAALAPEGLDDVLSRPTVRSHTASQTFVPDDPERFARAAESAARTAAVAQLRSEERKDALQQLYIAAGDFIVDEDHLEKKVDELFGEDYWRKQGSMRGIYGSENAWDAYGPPVTAKNMLQELNRTSQRAVDFSTSESSRTVRRQKTVAEELTGGKME</sequence>
<dbReference type="CDD" id="cd23703">
    <property type="entry name" value="mS26_PET12"/>
    <property type="match status" value="1"/>
</dbReference>
<accession>A0AA38VUG5</accession>
<dbReference type="EMBL" id="JANBVO010000005">
    <property type="protein sequence ID" value="KAJ9151832.1"/>
    <property type="molecule type" value="Genomic_DNA"/>
</dbReference>
<dbReference type="InterPro" id="IPR058940">
    <property type="entry name" value="mS26_fungi"/>
</dbReference>
<feature type="region of interest" description="Disordered" evidence="1">
    <location>
        <begin position="43"/>
        <end position="64"/>
    </location>
</feature>
<dbReference type="Proteomes" id="UP001174694">
    <property type="component" value="Unassembled WGS sequence"/>
</dbReference>
<proteinExistence type="predicted"/>
<protein>
    <submittedName>
        <fullName evidence="2">Uncharacterized protein</fullName>
    </submittedName>
</protein>
<name>A0AA38VUG5_9PEZI</name>
<comment type="caution">
    <text evidence="2">The sequence shown here is derived from an EMBL/GenBank/DDBJ whole genome shotgun (WGS) entry which is preliminary data.</text>
</comment>
<keyword evidence="3" id="KW-1185">Reference proteome</keyword>
<evidence type="ECO:0000313" key="2">
    <source>
        <dbReference type="EMBL" id="KAJ9151832.1"/>
    </source>
</evidence>
<reference evidence="2" key="1">
    <citation type="submission" date="2022-07" db="EMBL/GenBank/DDBJ databases">
        <title>Fungi with potential for degradation of polypropylene.</title>
        <authorList>
            <person name="Gostincar C."/>
        </authorList>
    </citation>
    <scope>NUCLEOTIDE SEQUENCE</scope>
    <source>
        <strain evidence="2">EXF-13308</strain>
    </source>
</reference>
<dbReference type="Pfam" id="PF26163">
    <property type="entry name" value="mS26"/>
    <property type="match status" value="1"/>
</dbReference>